<dbReference type="EMBL" id="MN977364">
    <property type="protein sequence ID" value="QID02714.1"/>
    <property type="molecule type" value="Genomic_DNA"/>
</dbReference>
<proteinExistence type="predicted"/>
<dbReference type="EMBL" id="MN977365">
    <property type="protein sequence ID" value="QID02778.1"/>
    <property type="molecule type" value="Genomic_DNA"/>
</dbReference>
<keyword evidence="2" id="KW-0496">Mitochondrion</keyword>
<evidence type="ECO:0000313" key="1">
    <source>
        <dbReference type="EMBL" id="QID02714.1"/>
    </source>
</evidence>
<name>A0A6H2U2I2_ORBOL</name>
<protein>
    <submittedName>
        <fullName evidence="2">Uncharacterized protein</fullName>
    </submittedName>
</protein>
<organism evidence="2">
    <name type="scientific">Orbilia oligospora</name>
    <name type="common">Nematode-trapping fungus</name>
    <name type="synonym">Arthrobotrys oligospora</name>
    <dbReference type="NCBI Taxonomy" id="2813651"/>
    <lineage>
        <taxon>Eukaryota</taxon>
        <taxon>Fungi</taxon>
        <taxon>Dikarya</taxon>
        <taxon>Ascomycota</taxon>
        <taxon>Pezizomycotina</taxon>
        <taxon>Orbiliomycetes</taxon>
        <taxon>Orbiliales</taxon>
        <taxon>Orbiliaceae</taxon>
        <taxon>Orbilia</taxon>
    </lineage>
</organism>
<gene>
    <name evidence="2" type="primary">orf139</name>
</gene>
<evidence type="ECO:0000313" key="2">
    <source>
        <dbReference type="EMBL" id="QID02778.1"/>
    </source>
</evidence>
<accession>A0A6H2U2I2</accession>
<dbReference type="AlphaFoldDB" id="A0A6H2U2I2"/>
<geneLocation type="mitochondrion" evidence="2"/>
<reference evidence="2" key="1">
    <citation type="submission" date="2020-01" db="EMBL/GenBank/DDBJ databases">
        <authorList>
            <person name="Fang M.L."/>
            <person name="Zhang Y."/>
        </authorList>
    </citation>
    <scope>NUCLEOTIDE SEQUENCE</scope>
    <source>
        <strain evidence="1">YMF1.02765</strain>
        <strain evidence="2">YMF1.02775</strain>
    </source>
</reference>
<sequence>MYCTPGPDNSNLINTDIPVPTNPENKAKIKYKVGVSKTALRTVRDSFPSYGSPQVLFPMRFISKDFTIHWCSLLYVWNTQHQDESIVKICKAYRLSRNTVIQLEFIYIWFKSHIGNHSRATLICYIKDMTSAGYISLFP</sequence>